<dbReference type="EMBL" id="JAEVLS010000004">
    <property type="protein sequence ID" value="MBM0106811.1"/>
    <property type="molecule type" value="Genomic_DNA"/>
</dbReference>
<feature type="domain" description="NodB homology" evidence="4">
    <location>
        <begin position="24"/>
        <end position="245"/>
    </location>
</feature>
<dbReference type="InterPro" id="IPR011330">
    <property type="entry name" value="Glyco_hydro/deAcase_b/a-brl"/>
</dbReference>
<dbReference type="PANTHER" id="PTHR10587">
    <property type="entry name" value="GLYCOSYL TRANSFERASE-RELATED"/>
    <property type="match status" value="1"/>
</dbReference>
<feature type="signal peptide" evidence="3">
    <location>
        <begin position="1"/>
        <end position="18"/>
    </location>
</feature>
<dbReference type="InterPro" id="IPR050248">
    <property type="entry name" value="Polysacc_deacetylase_ArnD"/>
</dbReference>
<reference evidence="5 6" key="1">
    <citation type="journal article" date="2021" name="Int. J. Syst. Evol. Microbiol.">
        <title>Steroidobacter gossypii sp. nov., isolated from soil of cotton cropping field.</title>
        <authorList>
            <person name="Huang R."/>
            <person name="Yang S."/>
            <person name="Zhen C."/>
            <person name="Liu W."/>
        </authorList>
    </citation>
    <scope>NUCLEOTIDE SEQUENCE [LARGE SCALE GENOMIC DNA]</scope>
    <source>
        <strain evidence="5 6">S1-65</strain>
    </source>
</reference>
<dbReference type="Proteomes" id="UP000661077">
    <property type="component" value="Unassembled WGS sequence"/>
</dbReference>
<dbReference type="Pfam" id="PF01522">
    <property type="entry name" value="Polysacc_deac_1"/>
    <property type="match status" value="1"/>
</dbReference>
<dbReference type="SUPFAM" id="SSF88713">
    <property type="entry name" value="Glycoside hydrolase/deacetylase"/>
    <property type="match status" value="1"/>
</dbReference>
<dbReference type="InterPro" id="IPR002509">
    <property type="entry name" value="NODB_dom"/>
</dbReference>
<dbReference type="PANTHER" id="PTHR10587:SF133">
    <property type="entry name" value="CHITIN DEACETYLASE 1-RELATED"/>
    <property type="match status" value="1"/>
</dbReference>
<keyword evidence="1" id="KW-0479">Metal-binding</keyword>
<keyword evidence="2" id="KW-0378">Hydrolase</keyword>
<evidence type="ECO:0000256" key="1">
    <source>
        <dbReference type="ARBA" id="ARBA00022723"/>
    </source>
</evidence>
<evidence type="ECO:0000313" key="5">
    <source>
        <dbReference type="EMBL" id="MBM0106811.1"/>
    </source>
</evidence>
<dbReference type="Gene3D" id="3.20.20.370">
    <property type="entry name" value="Glycoside hydrolase/deacetylase"/>
    <property type="match status" value="1"/>
</dbReference>
<comment type="caution">
    <text evidence="5">The sequence shown here is derived from an EMBL/GenBank/DDBJ whole genome shotgun (WGS) entry which is preliminary data.</text>
</comment>
<protein>
    <submittedName>
        <fullName evidence="5">Polysaccharide deacetylase family protein</fullName>
    </submittedName>
</protein>
<proteinExistence type="predicted"/>
<organism evidence="5 6">
    <name type="scientific">Steroidobacter gossypii</name>
    <dbReference type="NCBI Taxonomy" id="2805490"/>
    <lineage>
        <taxon>Bacteria</taxon>
        <taxon>Pseudomonadati</taxon>
        <taxon>Pseudomonadota</taxon>
        <taxon>Gammaproteobacteria</taxon>
        <taxon>Steroidobacterales</taxon>
        <taxon>Steroidobacteraceae</taxon>
        <taxon>Steroidobacter</taxon>
    </lineage>
</organism>
<evidence type="ECO:0000313" key="6">
    <source>
        <dbReference type="Proteomes" id="UP000661077"/>
    </source>
</evidence>
<evidence type="ECO:0000256" key="2">
    <source>
        <dbReference type="ARBA" id="ARBA00022801"/>
    </source>
</evidence>
<name>A0ABS1X0R0_9GAMM</name>
<evidence type="ECO:0000259" key="4">
    <source>
        <dbReference type="PROSITE" id="PS51677"/>
    </source>
</evidence>
<accession>A0ABS1X0R0</accession>
<sequence>MIKQLLVFCMLAAMSALATGEETRSIAITIDDAPRPDTLHFYAPARTAKLIETLAQARVEQVMFFCNSGRMDAAGAERIQAYVRAGHLVANHTHSHADLHKVGVDAFLADIQQAAQVLSAFPNYRPWFRFPFLHEGLTVEVRDRMRGELQKLGYRAGYVTVDTYDFHMDRMFQAALQAGKKIDFDRLRAAYVDLLTDSVEFYDQVARSQLGRSPRHVLLLHENDLAALYLGDLVNHLRDKGWKIISPEQAFLDPIATMEPDTLLLGQGRIIALATANGYEGPTRRWENEAELEREFARRQVWK</sequence>
<feature type="chain" id="PRO_5047211177" evidence="3">
    <location>
        <begin position="19"/>
        <end position="303"/>
    </location>
</feature>
<evidence type="ECO:0000256" key="3">
    <source>
        <dbReference type="SAM" id="SignalP"/>
    </source>
</evidence>
<dbReference type="RefSeq" id="WP_203168926.1">
    <property type="nucleotide sequence ID" value="NZ_JAEVLS010000004.1"/>
</dbReference>
<keyword evidence="6" id="KW-1185">Reference proteome</keyword>
<gene>
    <name evidence="5" type="ORF">JM946_18920</name>
</gene>
<keyword evidence="3" id="KW-0732">Signal</keyword>
<dbReference type="PROSITE" id="PS51677">
    <property type="entry name" value="NODB"/>
    <property type="match status" value="1"/>
</dbReference>